<reference evidence="1 2" key="1">
    <citation type="submission" date="2017-06" db="EMBL/GenBank/DDBJ databases">
        <title>Hymenobacter amundsenii sp. nov. isolated from regoliths in Antarctica.</title>
        <authorList>
            <person name="Sedlacek I."/>
            <person name="Kralova S."/>
            <person name="Pantucek R."/>
            <person name="Svec P."/>
            <person name="Holochova P."/>
            <person name="Stankova E."/>
            <person name="Vrbovska V."/>
            <person name="Busse H.-J."/>
        </authorList>
    </citation>
    <scope>NUCLEOTIDE SEQUENCE [LARGE SCALE GENOMIC DNA]</scope>
    <source>
        <strain evidence="1 2">CCM 8682</strain>
    </source>
</reference>
<protein>
    <submittedName>
        <fullName evidence="1">Uncharacterized protein</fullName>
    </submittedName>
</protein>
<accession>A0A246FJY2</accession>
<dbReference type="AlphaFoldDB" id="A0A246FJY2"/>
<dbReference type="RefSeq" id="WP_088465634.1">
    <property type="nucleotide sequence ID" value="NZ_NIRR01000038.1"/>
</dbReference>
<comment type="caution">
    <text evidence="1">The sequence shown here is derived from an EMBL/GenBank/DDBJ whole genome shotgun (WGS) entry which is preliminary data.</text>
</comment>
<dbReference type="EMBL" id="NIRR01000038">
    <property type="protein sequence ID" value="OWP61915.1"/>
    <property type="molecule type" value="Genomic_DNA"/>
</dbReference>
<name>A0A246FJY2_9BACT</name>
<evidence type="ECO:0000313" key="1">
    <source>
        <dbReference type="EMBL" id="OWP61915.1"/>
    </source>
</evidence>
<dbReference type="OrthoDB" id="9995133at2"/>
<sequence>MPNSSPIPLDVVALLEVFRMGLVTGLWDQQAVMAWADARVLAEQEPPEFVLDLALSGHRTRNDVVAALEGYIRSPRPAESGRVVLGLLHQQYTAGHLPLQRVVRTMDWLQWHGTFTEPERSFLAGVDDEYELAMAGVRGPTAAAVEALDQYVRWLLSFYEPLGLDNPAAWAQLVPEIASQVQAARPAHSSRNPQNGS</sequence>
<evidence type="ECO:0000313" key="2">
    <source>
        <dbReference type="Proteomes" id="UP000197277"/>
    </source>
</evidence>
<gene>
    <name evidence="1" type="ORF">CDA63_16860</name>
</gene>
<proteinExistence type="predicted"/>
<keyword evidence="2" id="KW-1185">Reference proteome</keyword>
<organism evidence="1 2">
    <name type="scientific">Hymenobacter amundsenii</name>
    <dbReference type="NCBI Taxonomy" id="2006685"/>
    <lineage>
        <taxon>Bacteria</taxon>
        <taxon>Pseudomonadati</taxon>
        <taxon>Bacteroidota</taxon>
        <taxon>Cytophagia</taxon>
        <taxon>Cytophagales</taxon>
        <taxon>Hymenobacteraceae</taxon>
        <taxon>Hymenobacter</taxon>
    </lineage>
</organism>
<dbReference type="Proteomes" id="UP000197277">
    <property type="component" value="Unassembled WGS sequence"/>
</dbReference>